<protein>
    <submittedName>
        <fullName evidence="7">Neutral zinc metallopeptidase</fullName>
    </submittedName>
</protein>
<evidence type="ECO:0000256" key="5">
    <source>
        <dbReference type="SAM" id="MobiDB-lite"/>
    </source>
</evidence>
<evidence type="ECO:0000313" key="7">
    <source>
        <dbReference type="EMBL" id="GAA1556609.1"/>
    </source>
</evidence>
<sequence>MSLSRQWNDADVGERDTGLTQPPYGQQPGGPYPPQYQPPSQPPYQYGAPSVAPQQGQSFGWGPQFAPPPPPQGYPGQNFQGPNFQGPGFQGQGFQGPGFQPGWQPQMPRKKRSKGPLFAILGVCLLAAAGLWTFGVIKKNADDTYTQPTITEPSYRATSPAPSPTGTEPTQTASTEPTQAPTTTTAPTPPEASALDIVAKNSLYRTGPQRTVNCKEPNIRPNTNANAARYWVALKPCLDRAWARQIALARQEFRAPGMLYWSGTNVTSPCSGGVPTVPFYCSTNHMMYMKVDNFSKSYNQYSDAESKAYARMWYTRSIAHEYGHAVQSITGILEAAHKLRYEAANYDDRTLMTRRTELQANCLAGVFLASNKRSYPIDGLLLRVWNKWVVTAGDPPGKGTHGSAASQARFMGKSFVTGNPATCNTFTASRGNVN</sequence>
<proteinExistence type="predicted"/>
<dbReference type="InterPro" id="IPR007343">
    <property type="entry name" value="Uncharacterised_pept_Zn_put"/>
</dbReference>
<keyword evidence="3 6" id="KW-1133">Transmembrane helix</keyword>
<evidence type="ECO:0000256" key="1">
    <source>
        <dbReference type="ARBA" id="ARBA00004167"/>
    </source>
</evidence>
<reference evidence="7 8" key="1">
    <citation type="journal article" date="2019" name="Int. J. Syst. Evol. Microbiol.">
        <title>The Global Catalogue of Microorganisms (GCM) 10K type strain sequencing project: providing services to taxonomists for standard genome sequencing and annotation.</title>
        <authorList>
            <consortium name="The Broad Institute Genomics Platform"/>
            <consortium name="The Broad Institute Genome Sequencing Center for Infectious Disease"/>
            <person name="Wu L."/>
            <person name="Ma J."/>
        </authorList>
    </citation>
    <scope>NUCLEOTIDE SEQUENCE [LARGE SCALE GENOMIC DNA]</scope>
    <source>
        <strain evidence="7 8">JCM 14969</strain>
    </source>
</reference>
<keyword evidence="4 6" id="KW-0472">Membrane</keyword>
<keyword evidence="8" id="KW-1185">Reference proteome</keyword>
<feature type="compositionally biased region" description="Low complexity" evidence="5">
    <location>
        <begin position="167"/>
        <end position="193"/>
    </location>
</feature>
<evidence type="ECO:0000256" key="3">
    <source>
        <dbReference type="ARBA" id="ARBA00022989"/>
    </source>
</evidence>
<feature type="compositionally biased region" description="Pro residues" evidence="5">
    <location>
        <begin position="30"/>
        <end position="42"/>
    </location>
</feature>
<dbReference type="PANTHER" id="PTHR30168:SF0">
    <property type="entry name" value="INNER MEMBRANE PROTEIN"/>
    <property type="match status" value="1"/>
</dbReference>
<feature type="transmembrane region" description="Helical" evidence="6">
    <location>
        <begin position="117"/>
        <end position="137"/>
    </location>
</feature>
<name>A0ABN2CCR5_9ACTN</name>
<evidence type="ECO:0000313" key="8">
    <source>
        <dbReference type="Proteomes" id="UP001500393"/>
    </source>
</evidence>
<gene>
    <name evidence="7" type="ORF">GCM10009789_07420</name>
</gene>
<organism evidence="7 8">
    <name type="scientific">Kribbella sancticallisti</name>
    <dbReference type="NCBI Taxonomy" id="460087"/>
    <lineage>
        <taxon>Bacteria</taxon>
        <taxon>Bacillati</taxon>
        <taxon>Actinomycetota</taxon>
        <taxon>Actinomycetes</taxon>
        <taxon>Propionibacteriales</taxon>
        <taxon>Kribbellaceae</taxon>
        <taxon>Kribbella</taxon>
    </lineage>
</organism>
<comment type="caution">
    <text evidence="7">The sequence shown here is derived from an EMBL/GenBank/DDBJ whole genome shotgun (WGS) entry which is preliminary data.</text>
</comment>
<dbReference type="Proteomes" id="UP001500393">
    <property type="component" value="Unassembled WGS sequence"/>
</dbReference>
<dbReference type="EMBL" id="BAAAOS010000007">
    <property type="protein sequence ID" value="GAA1556609.1"/>
    <property type="molecule type" value="Genomic_DNA"/>
</dbReference>
<dbReference type="Pfam" id="PF04228">
    <property type="entry name" value="Zn_peptidase"/>
    <property type="match status" value="1"/>
</dbReference>
<evidence type="ECO:0000256" key="6">
    <source>
        <dbReference type="SAM" id="Phobius"/>
    </source>
</evidence>
<feature type="region of interest" description="Disordered" evidence="5">
    <location>
        <begin position="1"/>
        <end position="75"/>
    </location>
</feature>
<evidence type="ECO:0000256" key="4">
    <source>
        <dbReference type="ARBA" id="ARBA00023136"/>
    </source>
</evidence>
<dbReference type="PANTHER" id="PTHR30168">
    <property type="entry name" value="PUTATIVE MEMBRANE PROTEIN YPFJ"/>
    <property type="match status" value="1"/>
</dbReference>
<evidence type="ECO:0000256" key="2">
    <source>
        <dbReference type="ARBA" id="ARBA00022692"/>
    </source>
</evidence>
<comment type="subcellular location">
    <subcellularLocation>
        <location evidence="1">Membrane</location>
        <topology evidence="1">Single-pass membrane protein</topology>
    </subcellularLocation>
</comment>
<accession>A0ABN2CCR5</accession>
<feature type="region of interest" description="Disordered" evidence="5">
    <location>
        <begin position="145"/>
        <end position="193"/>
    </location>
</feature>
<keyword evidence="2 6" id="KW-0812">Transmembrane</keyword>